<name>A0A7Y5Z3N3_9PSED</name>
<organism evidence="1 2">
    <name type="scientific">Pseudomonas corrugata</name>
    <dbReference type="NCBI Taxonomy" id="47879"/>
    <lineage>
        <taxon>Bacteria</taxon>
        <taxon>Pseudomonadati</taxon>
        <taxon>Pseudomonadota</taxon>
        <taxon>Gammaproteobacteria</taxon>
        <taxon>Pseudomonadales</taxon>
        <taxon>Pseudomonadaceae</taxon>
        <taxon>Pseudomonas</taxon>
    </lineage>
</organism>
<sequence>MNYALLYEFNDSNDDGVSEAIISRYNNGYRPGLKPDVVVTAYANSTTGQYETAEGVDDVEGDDDIDADDASYYTLAADLASAMVTLSSMDERRLYKCILVSFGSNSRNTALPDVNIGLYKKDSDMTAPDSIVTVTGYNKGLYREVINATDADSDGDTDLDDHLIYRKIANSFASMKDFKA</sequence>
<evidence type="ECO:0000313" key="2">
    <source>
        <dbReference type="Proteomes" id="UP000536720"/>
    </source>
</evidence>
<proteinExistence type="predicted"/>
<gene>
    <name evidence="1" type="ORF">HNO91_08380</name>
</gene>
<comment type="caution">
    <text evidence="1">The sequence shown here is derived from an EMBL/GenBank/DDBJ whole genome shotgun (WGS) entry which is preliminary data.</text>
</comment>
<evidence type="ECO:0000313" key="1">
    <source>
        <dbReference type="EMBL" id="NUT86435.1"/>
    </source>
</evidence>
<protein>
    <submittedName>
        <fullName evidence="1">Uncharacterized protein</fullName>
    </submittedName>
</protein>
<accession>A0A7Y5Z3N3</accession>
<dbReference type="EMBL" id="JABFMR010000005">
    <property type="protein sequence ID" value="NUT86435.1"/>
    <property type="molecule type" value="Genomic_DNA"/>
</dbReference>
<reference evidence="1 2" key="1">
    <citation type="journal article" date="2020" name="Front. Plant Sci.">
        <title>Isolation of Rhizosphere Bacteria That Improve Quality and Water Stress Tolerance in Greenhouse Ornamentals.</title>
        <authorList>
            <person name="Nordstedt N.P."/>
            <person name="Jones M.L."/>
        </authorList>
    </citation>
    <scope>NUCLEOTIDE SEQUENCE [LARGE SCALE GENOMIC DNA]</scope>
    <source>
        <strain evidence="1 2">C7D2</strain>
    </source>
</reference>
<dbReference type="RefSeq" id="WP_175362225.1">
    <property type="nucleotide sequence ID" value="NZ_JABFMR010000005.1"/>
</dbReference>
<dbReference type="AlphaFoldDB" id="A0A7Y5Z3N3"/>
<dbReference type="Proteomes" id="UP000536720">
    <property type="component" value="Unassembled WGS sequence"/>
</dbReference>